<evidence type="ECO:0000313" key="2">
    <source>
        <dbReference type="Proteomes" id="UP000695562"/>
    </source>
</evidence>
<name>A0A8J4Q509_9MYCE</name>
<dbReference type="AlphaFoldDB" id="A0A8J4Q509"/>
<accession>A0A8J4Q509</accession>
<dbReference type="Proteomes" id="UP000695562">
    <property type="component" value="Unassembled WGS sequence"/>
</dbReference>
<protein>
    <submittedName>
        <fullName evidence="1">Uncharacterized protein</fullName>
    </submittedName>
</protein>
<organism evidence="1 2">
    <name type="scientific">Polysphondylium violaceum</name>
    <dbReference type="NCBI Taxonomy" id="133409"/>
    <lineage>
        <taxon>Eukaryota</taxon>
        <taxon>Amoebozoa</taxon>
        <taxon>Evosea</taxon>
        <taxon>Eumycetozoa</taxon>
        <taxon>Dictyostelia</taxon>
        <taxon>Dictyosteliales</taxon>
        <taxon>Dictyosteliaceae</taxon>
        <taxon>Polysphondylium</taxon>
    </lineage>
</organism>
<comment type="caution">
    <text evidence="1">The sequence shown here is derived from an EMBL/GenBank/DDBJ whole genome shotgun (WGS) entry which is preliminary data.</text>
</comment>
<gene>
    <name evidence="1" type="ORF">CYY_004635</name>
</gene>
<proteinExistence type="predicted"/>
<keyword evidence="2" id="KW-1185">Reference proteome</keyword>
<evidence type="ECO:0000313" key="1">
    <source>
        <dbReference type="EMBL" id="KAF2074066.1"/>
    </source>
</evidence>
<reference evidence="1" key="1">
    <citation type="submission" date="2020-01" db="EMBL/GenBank/DDBJ databases">
        <title>Development of genomics and gene disruption for Polysphondylium violaceum indicates a role for the polyketide synthase stlB in stalk morphogenesis.</title>
        <authorList>
            <person name="Narita B."/>
            <person name="Kawabe Y."/>
            <person name="Kin K."/>
            <person name="Saito T."/>
            <person name="Gibbs R."/>
            <person name="Kuspa A."/>
            <person name="Muzny D."/>
            <person name="Queller D."/>
            <person name="Richards S."/>
            <person name="Strassman J."/>
            <person name="Sucgang R."/>
            <person name="Worley K."/>
            <person name="Schaap P."/>
        </authorList>
    </citation>
    <scope>NUCLEOTIDE SEQUENCE</scope>
    <source>
        <strain evidence="1">QSvi11</strain>
    </source>
</reference>
<sequence length="99" mass="11659">MRPHFQPNEIKSLSFDKFTTCVQMNHDICSHDYRLRFTENTINCLRECVLVCLETIDPSRLNCFIFPDHSVDEMKAASLPILQEYMTLKNIEPKLANYM</sequence>
<dbReference type="EMBL" id="AJWJ01000167">
    <property type="protein sequence ID" value="KAF2074066.1"/>
    <property type="molecule type" value="Genomic_DNA"/>
</dbReference>